<evidence type="ECO:0000313" key="3">
    <source>
        <dbReference type="Proteomes" id="UP000242254"/>
    </source>
</evidence>
<evidence type="ECO:0000256" key="1">
    <source>
        <dbReference type="SAM" id="Phobius"/>
    </source>
</evidence>
<organism evidence="2 3">
    <name type="scientific">Rhizopus microsporus ATCC 52813</name>
    <dbReference type="NCBI Taxonomy" id="1340429"/>
    <lineage>
        <taxon>Eukaryota</taxon>
        <taxon>Fungi</taxon>
        <taxon>Fungi incertae sedis</taxon>
        <taxon>Mucoromycota</taxon>
        <taxon>Mucoromycotina</taxon>
        <taxon>Mucoromycetes</taxon>
        <taxon>Mucorales</taxon>
        <taxon>Mucorineae</taxon>
        <taxon>Rhizopodaceae</taxon>
        <taxon>Rhizopus</taxon>
    </lineage>
</organism>
<dbReference type="RefSeq" id="XP_023470269.1">
    <property type="nucleotide sequence ID" value="XM_023615495.1"/>
</dbReference>
<sequence length="68" mass="8228">MPDRGSSLKHFRYMVLTRREEWTDRYKKEGIASKNYERVKRTFLIRLGDLMIVTGLIYLYCQLIRVKA</sequence>
<dbReference type="AlphaFoldDB" id="A0A2G4T6D5"/>
<evidence type="ECO:0000313" key="2">
    <source>
        <dbReference type="EMBL" id="PHZ16561.1"/>
    </source>
</evidence>
<dbReference type="GeneID" id="35446483"/>
<keyword evidence="3" id="KW-1185">Reference proteome</keyword>
<keyword evidence="1" id="KW-1133">Transmembrane helix</keyword>
<reference evidence="2 3" key="1">
    <citation type="journal article" date="2016" name="Proc. Natl. Acad. Sci. U.S.A.">
        <title>Lipid metabolic changes in an early divergent fungus govern the establishment of a mutualistic symbiosis with endobacteria.</title>
        <authorList>
            <person name="Lastovetsky O.A."/>
            <person name="Gaspar M.L."/>
            <person name="Mondo S.J."/>
            <person name="LaButti K.M."/>
            <person name="Sandor L."/>
            <person name="Grigoriev I.V."/>
            <person name="Henry S.A."/>
            <person name="Pawlowska T.E."/>
        </authorList>
    </citation>
    <scope>NUCLEOTIDE SEQUENCE [LARGE SCALE GENOMIC DNA]</scope>
    <source>
        <strain evidence="2 3">ATCC 52813</strain>
    </source>
</reference>
<keyword evidence="1" id="KW-0472">Membrane</keyword>
<keyword evidence="1" id="KW-0812">Transmembrane</keyword>
<protein>
    <submittedName>
        <fullName evidence="2">Uncharacterized protein</fullName>
    </submittedName>
</protein>
<name>A0A2G4T6D5_RHIZD</name>
<dbReference type="Proteomes" id="UP000242254">
    <property type="component" value="Unassembled WGS sequence"/>
</dbReference>
<dbReference type="EMBL" id="KZ303843">
    <property type="protein sequence ID" value="PHZ16561.1"/>
    <property type="molecule type" value="Genomic_DNA"/>
</dbReference>
<proteinExistence type="predicted"/>
<feature type="transmembrane region" description="Helical" evidence="1">
    <location>
        <begin position="43"/>
        <end position="61"/>
    </location>
</feature>
<gene>
    <name evidence="2" type="ORF">RHIMIDRAFT_63478</name>
</gene>
<accession>A0A2G4T6D5</accession>